<dbReference type="PANTHER" id="PTHR31702:SF2">
    <property type="entry name" value="TESTIS-EXPRESSED PROTEIN 33"/>
    <property type="match status" value="1"/>
</dbReference>
<dbReference type="RefSeq" id="XP_019520147.1">
    <property type="nucleotide sequence ID" value="XM_019664602.1"/>
</dbReference>
<dbReference type="GeneID" id="109394496"/>
<dbReference type="PANTHER" id="PTHR31702">
    <property type="entry name" value="TESTIS-EXPRESSED PROTEIN 33"/>
    <property type="match status" value="1"/>
</dbReference>
<dbReference type="Pfam" id="PF15400">
    <property type="entry name" value="TEX33"/>
    <property type="match status" value="1"/>
</dbReference>
<sequence>MELGHRAGETTLTRAHLNNKEGQQDTDPRRAAHSPLDTSKFKCQAPVSPQPSLHQGGSPLGHAHLEGVRCPPPTAVSRDSLGMDPRPGSLKNGGYRPPSMESRAPFREGAPPCQGLKESPNSGAQGQRSSVIPDNIRHKFGSNVVDQLVSEEQARKAIGEAFEGQKRASSRPSRTQSSVEIASIFSDYYDLGYNMRSNLFQGATTEMKSLMKASYTPEVIEKSVRDMEHWHGRKTDDLGTWGAGSMGGRRSPNWAGCVGFKVQTEASVAERALAWARKRGMRHHRGLGTLEVP</sequence>
<organism evidence="2 5">
    <name type="scientific">Hipposideros armiger</name>
    <name type="common">Great Himalayan leaf-nosed bat</name>
    <dbReference type="NCBI Taxonomy" id="186990"/>
    <lineage>
        <taxon>Eukaryota</taxon>
        <taxon>Metazoa</taxon>
        <taxon>Chordata</taxon>
        <taxon>Craniata</taxon>
        <taxon>Vertebrata</taxon>
        <taxon>Euteleostomi</taxon>
        <taxon>Mammalia</taxon>
        <taxon>Eutheria</taxon>
        <taxon>Laurasiatheria</taxon>
        <taxon>Chiroptera</taxon>
        <taxon>Yinpterochiroptera</taxon>
        <taxon>Rhinolophoidea</taxon>
        <taxon>Hipposideridae</taxon>
        <taxon>Hipposideros</taxon>
    </lineage>
</organism>
<proteinExistence type="predicted"/>
<evidence type="ECO:0000256" key="1">
    <source>
        <dbReference type="SAM" id="MobiDB-lite"/>
    </source>
</evidence>
<feature type="compositionally biased region" description="Polar residues" evidence="1">
    <location>
        <begin position="119"/>
        <end position="132"/>
    </location>
</feature>
<reference evidence="3 4" key="1">
    <citation type="submission" date="2025-04" db="UniProtKB">
        <authorList>
            <consortium name="RefSeq"/>
        </authorList>
    </citation>
    <scope>IDENTIFICATION</scope>
    <source>
        <tissue evidence="3 4">Muscle</tissue>
    </source>
</reference>
<dbReference type="CTD" id="339669"/>
<dbReference type="Proteomes" id="UP000694851">
    <property type="component" value="Unplaced"/>
</dbReference>
<evidence type="ECO:0000313" key="5">
    <source>
        <dbReference type="RefSeq" id="XP_019520147.1"/>
    </source>
</evidence>
<dbReference type="InterPro" id="IPR029234">
    <property type="entry name" value="CIMIP4"/>
</dbReference>
<gene>
    <name evidence="3 4 5" type="primary">TEX33</name>
</gene>
<dbReference type="RefSeq" id="XP_019520146.1">
    <property type="nucleotide sequence ID" value="XM_019664601.1"/>
</dbReference>
<name>A0A8B7T396_HIPAR</name>
<accession>A0A8B7T396</accession>
<dbReference type="KEGG" id="hai:109394496"/>
<feature type="region of interest" description="Disordered" evidence="1">
    <location>
        <begin position="1"/>
        <end position="133"/>
    </location>
</feature>
<keyword evidence="2" id="KW-1185">Reference proteome</keyword>
<dbReference type="RefSeq" id="XP_019520145.1">
    <property type="nucleotide sequence ID" value="XM_019664600.1"/>
</dbReference>
<evidence type="ECO:0000313" key="2">
    <source>
        <dbReference type="Proteomes" id="UP000694851"/>
    </source>
</evidence>
<evidence type="ECO:0000313" key="3">
    <source>
        <dbReference type="RefSeq" id="XP_019520145.1"/>
    </source>
</evidence>
<protein>
    <submittedName>
        <fullName evidence="3 4">Testis-expressed sequence 33 protein isoform X1</fullName>
    </submittedName>
</protein>
<dbReference type="OrthoDB" id="5977581at2759"/>
<evidence type="ECO:0000313" key="4">
    <source>
        <dbReference type="RefSeq" id="XP_019520146.1"/>
    </source>
</evidence>
<dbReference type="AlphaFoldDB" id="A0A8B7T396"/>
<feature type="compositionally biased region" description="Basic and acidic residues" evidence="1">
    <location>
        <begin position="18"/>
        <end position="30"/>
    </location>
</feature>